<dbReference type="Pfam" id="PF08241">
    <property type="entry name" value="Methyltransf_11"/>
    <property type="match status" value="1"/>
</dbReference>
<feature type="domain" description="Methyltransferase type 11" evidence="4">
    <location>
        <begin position="75"/>
        <end position="178"/>
    </location>
</feature>
<evidence type="ECO:0000256" key="1">
    <source>
        <dbReference type="ARBA" id="ARBA00008361"/>
    </source>
</evidence>
<dbReference type="PANTHER" id="PTHR44942">
    <property type="entry name" value="METHYLTRANSF_11 DOMAIN-CONTAINING PROTEIN"/>
    <property type="match status" value="1"/>
</dbReference>
<keyword evidence="2" id="KW-0489">Methyltransferase</keyword>
<dbReference type="AlphaFoldDB" id="A0A1F5ELB6"/>
<dbReference type="InterPro" id="IPR013216">
    <property type="entry name" value="Methyltransf_11"/>
</dbReference>
<comment type="similarity">
    <text evidence="1">Belongs to the methyltransferase superfamily.</text>
</comment>
<dbReference type="STRING" id="1797579.A2996_02140"/>
<evidence type="ECO:0000313" key="6">
    <source>
        <dbReference type="Proteomes" id="UP000176865"/>
    </source>
</evidence>
<reference evidence="5 6" key="1">
    <citation type="journal article" date="2016" name="Nat. Commun.">
        <title>Thousands of microbial genomes shed light on interconnected biogeochemical processes in an aquifer system.</title>
        <authorList>
            <person name="Anantharaman K."/>
            <person name="Brown C.T."/>
            <person name="Hug L.A."/>
            <person name="Sharon I."/>
            <person name="Castelle C.J."/>
            <person name="Probst A.J."/>
            <person name="Thomas B.C."/>
            <person name="Singh A."/>
            <person name="Wilkins M.J."/>
            <person name="Karaoz U."/>
            <person name="Brodie E.L."/>
            <person name="Williams K.H."/>
            <person name="Hubbard S.S."/>
            <person name="Banfield J.F."/>
        </authorList>
    </citation>
    <scope>NUCLEOTIDE SEQUENCE [LARGE SCALE GENOMIC DNA]</scope>
</reference>
<evidence type="ECO:0000313" key="5">
    <source>
        <dbReference type="EMBL" id="OGD68219.1"/>
    </source>
</evidence>
<evidence type="ECO:0000259" key="4">
    <source>
        <dbReference type="Pfam" id="PF08241"/>
    </source>
</evidence>
<dbReference type="CDD" id="cd02440">
    <property type="entry name" value="AdoMet_MTases"/>
    <property type="match status" value="1"/>
</dbReference>
<dbReference type="GO" id="GO:0032259">
    <property type="term" value="P:methylation"/>
    <property type="evidence" value="ECO:0007669"/>
    <property type="project" value="UniProtKB-KW"/>
</dbReference>
<dbReference type="EMBL" id="MFAB01000032">
    <property type="protein sequence ID" value="OGD68219.1"/>
    <property type="molecule type" value="Genomic_DNA"/>
</dbReference>
<name>A0A1F5ELB6_9BACT</name>
<proteinExistence type="inferred from homology"/>
<keyword evidence="3" id="KW-0808">Transferase</keyword>
<accession>A0A1F5ELB6</accession>
<dbReference type="InterPro" id="IPR051052">
    <property type="entry name" value="Diverse_substrate_MTase"/>
</dbReference>
<protein>
    <recommendedName>
        <fullName evidence="4">Methyltransferase type 11 domain-containing protein</fullName>
    </recommendedName>
</protein>
<gene>
    <name evidence="5" type="ORF">A2996_02140</name>
</gene>
<organism evidence="5 6">
    <name type="scientific">Candidatus Campbellbacteria bacterium RIFCSPLOWO2_01_FULL_34_15</name>
    <dbReference type="NCBI Taxonomy" id="1797579"/>
    <lineage>
        <taxon>Bacteria</taxon>
        <taxon>Candidatus Campbelliibacteriota</taxon>
    </lineage>
</organism>
<dbReference type="Gene3D" id="3.40.50.150">
    <property type="entry name" value="Vaccinia Virus protein VP39"/>
    <property type="match status" value="1"/>
</dbReference>
<dbReference type="Proteomes" id="UP000176865">
    <property type="component" value="Unassembled WGS sequence"/>
</dbReference>
<dbReference type="GO" id="GO:0008757">
    <property type="term" value="F:S-adenosylmethionine-dependent methyltransferase activity"/>
    <property type="evidence" value="ECO:0007669"/>
    <property type="project" value="InterPro"/>
</dbReference>
<evidence type="ECO:0000256" key="3">
    <source>
        <dbReference type="ARBA" id="ARBA00022679"/>
    </source>
</evidence>
<dbReference type="PANTHER" id="PTHR44942:SF4">
    <property type="entry name" value="METHYLTRANSFERASE TYPE 11 DOMAIN-CONTAINING PROTEIN"/>
    <property type="match status" value="1"/>
</dbReference>
<dbReference type="SUPFAM" id="SSF53335">
    <property type="entry name" value="S-adenosyl-L-methionine-dependent methyltransferases"/>
    <property type="match status" value="1"/>
</dbReference>
<comment type="caution">
    <text evidence="5">The sequence shown here is derived from an EMBL/GenBank/DDBJ whole genome shotgun (WGS) entry which is preliminary data.</text>
</comment>
<sequence length="316" mass="36911">MQILNWKIEPDLKKEIEQHYRTDFAISLKDSNPVEIIKKITFDNVAPNITIIDVKNFFRYINKNFLNNKIKGVGLEMGSGPGFFSAILADNERIERVYAVEVCENIVTELMPTVTNFVLGKKKSEKVVGVVGEFNNLEMKDNSVDFVFDFFSLHHSNDLQKTLSEIHRVLKPGGIVFCFDKARADYLKEDDLKNMLDKEYSEKAKEDMGVDIKKRLTRRMNGEQEFRLKDWKKYFMLTNFSNFEHYNIARSDSNIFFVRILKNTFSKLPPKIQIFFTSKFIDPDKKTYNDLSSENRVYTKLVNNFPKEISLIIGTK</sequence>
<dbReference type="InterPro" id="IPR029063">
    <property type="entry name" value="SAM-dependent_MTases_sf"/>
</dbReference>
<evidence type="ECO:0000256" key="2">
    <source>
        <dbReference type="ARBA" id="ARBA00022603"/>
    </source>
</evidence>